<keyword evidence="4" id="KW-0630">Potassium</keyword>
<sequence length="423" mass="46630">SDACCWFLAFVVRNVGAALKYTPTKPLPTLLDILCTVLLLRLYCTAKGFRTLFSSMAKMSTAKMEIVIFAGYVGEFIGTILPSIYYKMPFGESLTLTLIMCCKGVIELSIYMIITRQTYTLLIIIMIIITGLALIFIRHLYDTSTRRTISNSDQNFGLRILVCIHSEENVSSLTNLLVLSNPTKESPIFVSVVQLMEITGQAASILVKHDRQNNSLISNLYCSGHIGNAFDHYESYSEGSVMIQNFKAIAQCASMHDDICTLAVDQKTSIIIAPCSIGALVDRSQIGGNPSVLNDNSSYRIAMLFLGGRADDREALVYSIRMAGHPNVSLTVCGVTTYKTNSYQGNLDKEVLNEFWASIAGKRKIYYKKETVRQGVDTRHVIHKMADNFDLVIVGKYHEPDSPVTLGLREGSESPSFGGAAAA</sequence>
<dbReference type="Pfam" id="PF23259">
    <property type="entry name" value="CHX17_C"/>
    <property type="match status" value="1"/>
</dbReference>
<evidence type="ECO:0000256" key="1">
    <source>
        <dbReference type="ARBA" id="ARBA00004141"/>
    </source>
</evidence>
<comment type="subcellular location">
    <subcellularLocation>
        <location evidence="1">Membrane</location>
        <topology evidence="1">Multi-pass membrane protein</topology>
    </subcellularLocation>
</comment>
<dbReference type="InterPro" id="IPR057290">
    <property type="entry name" value="CHX17_C"/>
</dbReference>
<feature type="transmembrane region" description="Helical" evidence="7">
    <location>
        <begin position="66"/>
        <end position="88"/>
    </location>
</feature>
<keyword evidence="7" id="KW-0812">Transmembrane</keyword>
<evidence type="ECO:0000256" key="7">
    <source>
        <dbReference type="SAM" id="Phobius"/>
    </source>
</evidence>
<keyword evidence="3" id="KW-0633">Potassium transport</keyword>
<dbReference type="InterPro" id="IPR038770">
    <property type="entry name" value="Na+/solute_symporter_sf"/>
</dbReference>
<evidence type="ECO:0000256" key="2">
    <source>
        <dbReference type="ARBA" id="ARBA00022448"/>
    </source>
</evidence>
<keyword evidence="7" id="KW-0472">Membrane</keyword>
<dbReference type="Gene3D" id="1.20.1530.20">
    <property type="match status" value="1"/>
</dbReference>
<feature type="transmembrane region" description="Helical" evidence="7">
    <location>
        <begin position="27"/>
        <end position="46"/>
    </location>
</feature>
<keyword evidence="7" id="KW-1133">Transmembrane helix</keyword>
<comment type="caution">
    <text evidence="9">The sequence shown here is derived from an EMBL/GenBank/DDBJ whole genome shotgun (WGS) entry which is preliminary data.</text>
</comment>
<accession>A0AAW0LD55</accession>
<evidence type="ECO:0000259" key="8">
    <source>
        <dbReference type="Pfam" id="PF23259"/>
    </source>
</evidence>
<keyword evidence="2" id="KW-0813">Transport</keyword>
<evidence type="ECO:0000256" key="6">
    <source>
        <dbReference type="SAM" id="MobiDB-lite"/>
    </source>
</evidence>
<gene>
    <name evidence="9" type="primary">CHX14_0</name>
    <name evidence="9" type="ORF">CFP56_003360</name>
</gene>
<dbReference type="GO" id="GO:0006885">
    <property type="term" value="P:regulation of pH"/>
    <property type="evidence" value="ECO:0007669"/>
    <property type="project" value="TreeGrafter"/>
</dbReference>
<dbReference type="PANTHER" id="PTHR32468:SF175">
    <property type="entry name" value="CATION_H+ EXCHANGER 3"/>
    <property type="match status" value="1"/>
</dbReference>
<organism evidence="9 10">
    <name type="scientific">Quercus suber</name>
    <name type="common">Cork oak</name>
    <dbReference type="NCBI Taxonomy" id="58331"/>
    <lineage>
        <taxon>Eukaryota</taxon>
        <taxon>Viridiplantae</taxon>
        <taxon>Streptophyta</taxon>
        <taxon>Embryophyta</taxon>
        <taxon>Tracheophyta</taxon>
        <taxon>Spermatophyta</taxon>
        <taxon>Magnoliopsida</taxon>
        <taxon>eudicotyledons</taxon>
        <taxon>Gunneridae</taxon>
        <taxon>Pentapetalae</taxon>
        <taxon>rosids</taxon>
        <taxon>fabids</taxon>
        <taxon>Fagales</taxon>
        <taxon>Fagaceae</taxon>
        <taxon>Quercus</taxon>
    </lineage>
</organism>
<dbReference type="EMBL" id="PKMF04000117">
    <property type="protein sequence ID" value="KAK7849210.1"/>
    <property type="molecule type" value="Genomic_DNA"/>
</dbReference>
<keyword evidence="10" id="KW-1185">Reference proteome</keyword>
<dbReference type="InterPro" id="IPR050794">
    <property type="entry name" value="CPA2_transporter"/>
</dbReference>
<dbReference type="AlphaFoldDB" id="A0AAW0LD55"/>
<evidence type="ECO:0000313" key="10">
    <source>
        <dbReference type="Proteomes" id="UP000237347"/>
    </source>
</evidence>
<protein>
    <submittedName>
        <fullName evidence="9">Cation/h(+) antiporter 14</fullName>
    </submittedName>
</protein>
<dbReference type="PANTHER" id="PTHR32468">
    <property type="entry name" value="CATION/H + ANTIPORTER"/>
    <property type="match status" value="1"/>
</dbReference>
<keyword evidence="5" id="KW-0406">Ion transport</keyword>
<dbReference type="GO" id="GO:0098662">
    <property type="term" value="P:inorganic cation transmembrane transport"/>
    <property type="evidence" value="ECO:0007669"/>
    <property type="project" value="TreeGrafter"/>
</dbReference>
<feature type="transmembrane region" description="Helical" evidence="7">
    <location>
        <begin position="94"/>
        <end position="114"/>
    </location>
</feature>
<evidence type="ECO:0000256" key="3">
    <source>
        <dbReference type="ARBA" id="ARBA00022538"/>
    </source>
</evidence>
<proteinExistence type="predicted"/>
<dbReference type="GO" id="GO:0006813">
    <property type="term" value="P:potassium ion transport"/>
    <property type="evidence" value="ECO:0007669"/>
    <property type="project" value="UniProtKB-KW"/>
</dbReference>
<evidence type="ECO:0000313" key="9">
    <source>
        <dbReference type="EMBL" id="KAK7849210.1"/>
    </source>
</evidence>
<feature type="transmembrane region" description="Helical" evidence="7">
    <location>
        <begin position="121"/>
        <end position="141"/>
    </location>
</feature>
<feature type="domain" description="Cation/H(+) antiporter C-terminal" evidence="8">
    <location>
        <begin position="300"/>
        <end position="345"/>
    </location>
</feature>
<evidence type="ECO:0000256" key="4">
    <source>
        <dbReference type="ARBA" id="ARBA00022958"/>
    </source>
</evidence>
<name>A0AAW0LD55_QUESU</name>
<dbReference type="Proteomes" id="UP000237347">
    <property type="component" value="Unassembled WGS sequence"/>
</dbReference>
<dbReference type="GO" id="GO:0016020">
    <property type="term" value="C:membrane"/>
    <property type="evidence" value="ECO:0007669"/>
    <property type="project" value="UniProtKB-SubCell"/>
</dbReference>
<evidence type="ECO:0000256" key="5">
    <source>
        <dbReference type="ARBA" id="ARBA00023065"/>
    </source>
</evidence>
<feature type="non-terminal residue" evidence="9">
    <location>
        <position position="1"/>
    </location>
</feature>
<reference evidence="9 10" key="1">
    <citation type="journal article" date="2018" name="Sci. Data">
        <title>The draft genome sequence of cork oak.</title>
        <authorList>
            <person name="Ramos A.M."/>
            <person name="Usie A."/>
            <person name="Barbosa P."/>
            <person name="Barros P.M."/>
            <person name="Capote T."/>
            <person name="Chaves I."/>
            <person name="Simoes F."/>
            <person name="Abreu I."/>
            <person name="Carrasquinho I."/>
            <person name="Faro C."/>
            <person name="Guimaraes J.B."/>
            <person name="Mendonca D."/>
            <person name="Nobrega F."/>
            <person name="Rodrigues L."/>
            <person name="Saibo N.J.M."/>
            <person name="Varela M.C."/>
            <person name="Egas C."/>
            <person name="Matos J."/>
            <person name="Miguel C.M."/>
            <person name="Oliveira M.M."/>
            <person name="Ricardo C.P."/>
            <person name="Goncalves S."/>
        </authorList>
    </citation>
    <scope>NUCLEOTIDE SEQUENCE [LARGE SCALE GENOMIC DNA]</scope>
    <source>
        <strain evidence="10">cv. HL8</strain>
    </source>
</reference>
<feature type="region of interest" description="Disordered" evidence="6">
    <location>
        <begin position="404"/>
        <end position="423"/>
    </location>
</feature>
<dbReference type="GO" id="GO:0012505">
    <property type="term" value="C:endomembrane system"/>
    <property type="evidence" value="ECO:0007669"/>
    <property type="project" value="TreeGrafter"/>
</dbReference>